<dbReference type="AlphaFoldDB" id="A0A926CXZ3"/>
<organism evidence="2 3">
    <name type="scientific">Luoshenia tenuis</name>
    <dbReference type="NCBI Taxonomy" id="2763654"/>
    <lineage>
        <taxon>Bacteria</taxon>
        <taxon>Bacillati</taxon>
        <taxon>Bacillota</taxon>
        <taxon>Clostridia</taxon>
        <taxon>Christensenellales</taxon>
        <taxon>Christensenellaceae</taxon>
        <taxon>Luoshenia</taxon>
    </lineage>
</organism>
<feature type="transmembrane region" description="Helical" evidence="1">
    <location>
        <begin position="20"/>
        <end position="42"/>
    </location>
</feature>
<keyword evidence="1" id="KW-0812">Transmembrane</keyword>
<keyword evidence="1" id="KW-0472">Membrane</keyword>
<evidence type="ECO:0000313" key="2">
    <source>
        <dbReference type="EMBL" id="MBC8528024.1"/>
    </source>
</evidence>
<evidence type="ECO:0000256" key="1">
    <source>
        <dbReference type="SAM" id="Phobius"/>
    </source>
</evidence>
<evidence type="ECO:0000313" key="3">
    <source>
        <dbReference type="Proteomes" id="UP000654279"/>
    </source>
</evidence>
<keyword evidence="3" id="KW-1185">Reference proteome</keyword>
<reference evidence="2" key="1">
    <citation type="submission" date="2020-08" db="EMBL/GenBank/DDBJ databases">
        <title>Genome public.</title>
        <authorList>
            <person name="Liu C."/>
            <person name="Sun Q."/>
        </authorList>
    </citation>
    <scope>NUCLEOTIDE SEQUENCE</scope>
    <source>
        <strain evidence="2">NSJ-44</strain>
    </source>
</reference>
<comment type="caution">
    <text evidence="2">The sequence shown here is derived from an EMBL/GenBank/DDBJ whole genome shotgun (WGS) entry which is preliminary data.</text>
</comment>
<accession>A0A926CXZ3</accession>
<name>A0A926CXZ3_9FIRM</name>
<dbReference type="Proteomes" id="UP000654279">
    <property type="component" value="Unassembled WGS sequence"/>
</dbReference>
<feature type="transmembrane region" description="Helical" evidence="1">
    <location>
        <begin position="48"/>
        <end position="66"/>
    </location>
</feature>
<keyword evidence="1" id="KW-1133">Transmembrane helix</keyword>
<gene>
    <name evidence="2" type="ORF">H8699_01040</name>
</gene>
<proteinExistence type="predicted"/>
<sequence>MIKKAEGGRRHLDKRLVAPIVITAFLIVYFLIFAGLCFVLPMPLWAKWTGLIVPMALIGVSLFVLVERIKEVRSGEEDDLSQY</sequence>
<protein>
    <submittedName>
        <fullName evidence="2">Uncharacterized protein</fullName>
    </submittedName>
</protein>
<dbReference type="EMBL" id="JACRSO010000001">
    <property type="protein sequence ID" value="MBC8528024.1"/>
    <property type="molecule type" value="Genomic_DNA"/>
</dbReference>